<keyword evidence="1 3" id="KW-0145">Chemotaxis</keyword>
<dbReference type="eggNOG" id="COG1871">
    <property type="taxonomic scope" value="Bacteria"/>
</dbReference>
<organism evidence="4 5">
    <name type="scientific">Candidatus Scalindua brodae</name>
    <dbReference type="NCBI Taxonomy" id="237368"/>
    <lineage>
        <taxon>Bacteria</taxon>
        <taxon>Pseudomonadati</taxon>
        <taxon>Planctomycetota</taxon>
        <taxon>Candidatus Brocadiia</taxon>
        <taxon>Candidatus Brocadiales</taxon>
        <taxon>Candidatus Scalinduaceae</taxon>
        <taxon>Candidatus Scalindua</taxon>
    </lineage>
</organism>
<comment type="catalytic activity">
    <reaction evidence="3">
        <text>L-glutaminyl-[protein] + H2O = L-glutamyl-[protein] + NH4(+)</text>
        <dbReference type="Rhea" id="RHEA:16441"/>
        <dbReference type="Rhea" id="RHEA-COMP:10207"/>
        <dbReference type="Rhea" id="RHEA-COMP:10208"/>
        <dbReference type="ChEBI" id="CHEBI:15377"/>
        <dbReference type="ChEBI" id="CHEBI:28938"/>
        <dbReference type="ChEBI" id="CHEBI:29973"/>
        <dbReference type="ChEBI" id="CHEBI:30011"/>
        <dbReference type="EC" id="3.5.1.44"/>
    </reaction>
</comment>
<dbReference type="InterPro" id="IPR011324">
    <property type="entry name" value="Cytotoxic_necrot_fac-like_cat"/>
</dbReference>
<dbReference type="EC" id="3.5.1.44" evidence="3"/>
<dbReference type="Proteomes" id="UP000030652">
    <property type="component" value="Unassembled WGS sequence"/>
</dbReference>
<evidence type="ECO:0000256" key="2">
    <source>
        <dbReference type="ARBA" id="ARBA00022801"/>
    </source>
</evidence>
<name>A0A0B0EM98_9BACT</name>
<dbReference type="InterPro" id="IPR005659">
    <property type="entry name" value="Chemorcpt_Glu_NH3ase_CheD"/>
</dbReference>
<dbReference type="PANTHER" id="PTHR35147">
    <property type="entry name" value="CHEMORECEPTOR GLUTAMINE DEAMIDASE CHED-RELATED"/>
    <property type="match status" value="1"/>
</dbReference>
<dbReference type="Gene3D" id="3.30.1330.200">
    <property type="match status" value="1"/>
</dbReference>
<dbReference type="EMBL" id="JRYO01000005">
    <property type="protein sequence ID" value="KHE94182.1"/>
    <property type="molecule type" value="Genomic_DNA"/>
</dbReference>
<reference evidence="4 5" key="1">
    <citation type="submission" date="2014-10" db="EMBL/GenBank/DDBJ databases">
        <title>Draft genome of anammox bacterium scalindua brodae, obtained using differential coverage binning of sequence data from two enrichment reactors.</title>
        <authorList>
            <person name="Speth D.R."/>
            <person name="Russ L."/>
            <person name="Kartal B."/>
            <person name="Op den Camp H.J."/>
            <person name="Dutilh B.E."/>
            <person name="Jetten M.S."/>
        </authorList>
    </citation>
    <scope>NUCLEOTIDE SEQUENCE [LARGE SCALE GENOMIC DNA]</scope>
    <source>
        <strain evidence="4">RU1</strain>
    </source>
</reference>
<comment type="caution">
    <text evidence="4">The sequence shown here is derived from an EMBL/GenBank/DDBJ whole genome shotgun (WGS) entry which is preliminary data.</text>
</comment>
<dbReference type="Pfam" id="PF03975">
    <property type="entry name" value="CheD"/>
    <property type="match status" value="1"/>
</dbReference>
<dbReference type="AlphaFoldDB" id="A0A0B0EM98"/>
<comment type="similarity">
    <text evidence="3">Belongs to the CheD family.</text>
</comment>
<evidence type="ECO:0000256" key="1">
    <source>
        <dbReference type="ARBA" id="ARBA00022500"/>
    </source>
</evidence>
<dbReference type="GO" id="GO:0050568">
    <property type="term" value="F:protein-glutamine glutaminase activity"/>
    <property type="evidence" value="ECO:0007669"/>
    <property type="project" value="UniProtKB-UniRule"/>
</dbReference>
<dbReference type="PANTHER" id="PTHR35147:SF1">
    <property type="entry name" value="CHEMORECEPTOR GLUTAMINE DEAMIDASE CHED-RELATED"/>
    <property type="match status" value="1"/>
</dbReference>
<dbReference type="HAMAP" id="MF_01440">
    <property type="entry name" value="CheD"/>
    <property type="match status" value="1"/>
</dbReference>
<dbReference type="PATRIC" id="fig|237368.3.peg.19"/>
<proteinExistence type="inferred from homology"/>
<dbReference type="InterPro" id="IPR038592">
    <property type="entry name" value="CheD-like_sf"/>
</dbReference>
<evidence type="ECO:0000313" key="4">
    <source>
        <dbReference type="EMBL" id="KHE94182.1"/>
    </source>
</evidence>
<protein>
    <recommendedName>
        <fullName evidence="3">Probable chemoreceptor glutamine deamidase CheD</fullName>
        <ecNumber evidence="3">3.5.1.44</ecNumber>
    </recommendedName>
</protein>
<comment type="function">
    <text evidence="3">Probably deamidates glutamine residues to glutamate on methyl-accepting chemotaxis receptors (MCPs), playing an important role in chemotaxis.</text>
</comment>
<gene>
    <name evidence="3" type="primary">cheD</name>
    <name evidence="4" type="ORF">SCABRO_00020</name>
</gene>
<dbReference type="GO" id="GO:0006935">
    <property type="term" value="P:chemotaxis"/>
    <property type="evidence" value="ECO:0007669"/>
    <property type="project" value="UniProtKB-UniRule"/>
</dbReference>
<accession>A0A0B0EM98</accession>
<dbReference type="SUPFAM" id="SSF64438">
    <property type="entry name" value="CNF1/YfiH-like putative cysteine hydrolases"/>
    <property type="match status" value="1"/>
</dbReference>
<keyword evidence="2 3" id="KW-0378">Hydrolase</keyword>
<evidence type="ECO:0000313" key="5">
    <source>
        <dbReference type="Proteomes" id="UP000030652"/>
    </source>
</evidence>
<evidence type="ECO:0000256" key="3">
    <source>
        <dbReference type="HAMAP-Rule" id="MF_01440"/>
    </source>
</evidence>
<dbReference type="CDD" id="cd16352">
    <property type="entry name" value="CheD"/>
    <property type="match status" value="1"/>
</dbReference>
<sequence>MILNNNGNIVTVGVGDLKIAQSPKIIKTSLGSCVGVVLYDSIQKVGGMLHLMLPNCNDREGKPGKYADTGIPLLLDLMINKANSKKNVLTARIFGGAKMFSVNSEIFDIGKSNILETQKILGQLGIKIKSSRLGGTKGHQITLDTETGIVQSRIFGEQTEKY</sequence>